<dbReference type="InterPro" id="IPR043128">
    <property type="entry name" value="Rev_trsase/Diguanyl_cyclase"/>
</dbReference>
<evidence type="ECO:0000256" key="6">
    <source>
        <dbReference type="SAM" id="Coils"/>
    </source>
</evidence>
<reference evidence="11 12" key="1">
    <citation type="journal article" date="2021" name="Commun. Biol.">
        <title>The genome of Shorea leprosula (Dipterocarpaceae) highlights the ecological relevance of drought in aseasonal tropical rainforests.</title>
        <authorList>
            <person name="Ng K.K.S."/>
            <person name="Kobayashi M.J."/>
            <person name="Fawcett J.A."/>
            <person name="Hatakeyama M."/>
            <person name="Paape T."/>
            <person name="Ng C.H."/>
            <person name="Ang C.C."/>
            <person name="Tnah L.H."/>
            <person name="Lee C.T."/>
            <person name="Nishiyama T."/>
            <person name="Sese J."/>
            <person name="O'Brien M.J."/>
            <person name="Copetti D."/>
            <person name="Mohd Noor M.I."/>
            <person name="Ong R.C."/>
            <person name="Putra M."/>
            <person name="Sireger I.Z."/>
            <person name="Indrioko S."/>
            <person name="Kosugi Y."/>
            <person name="Izuno A."/>
            <person name="Isagi Y."/>
            <person name="Lee S.L."/>
            <person name="Shimizu K.K."/>
        </authorList>
    </citation>
    <scope>NUCLEOTIDE SEQUENCE [LARGE SCALE GENOMIC DNA]</scope>
    <source>
        <strain evidence="11">214</strain>
    </source>
</reference>
<organism evidence="11 12">
    <name type="scientific">Rubroshorea leprosula</name>
    <dbReference type="NCBI Taxonomy" id="152421"/>
    <lineage>
        <taxon>Eukaryota</taxon>
        <taxon>Viridiplantae</taxon>
        <taxon>Streptophyta</taxon>
        <taxon>Embryophyta</taxon>
        <taxon>Tracheophyta</taxon>
        <taxon>Spermatophyta</taxon>
        <taxon>Magnoliopsida</taxon>
        <taxon>eudicotyledons</taxon>
        <taxon>Gunneridae</taxon>
        <taxon>Pentapetalae</taxon>
        <taxon>rosids</taxon>
        <taxon>malvids</taxon>
        <taxon>Malvales</taxon>
        <taxon>Dipterocarpaceae</taxon>
        <taxon>Rubroshorea</taxon>
    </lineage>
</organism>
<dbReference type="Gene3D" id="3.30.70.270">
    <property type="match status" value="3"/>
</dbReference>
<evidence type="ECO:0000256" key="4">
    <source>
        <dbReference type="ARBA" id="ARBA00022759"/>
    </source>
</evidence>
<dbReference type="InterPro" id="IPR021109">
    <property type="entry name" value="Peptidase_aspartic_dom_sf"/>
</dbReference>
<evidence type="ECO:0000256" key="5">
    <source>
        <dbReference type="ARBA" id="ARBA00023268"/>
    </source>
</evidence>
<dbReference type="InterPro" id="IPR043502">
    <property type="entry name" value="DNA/RNA_pol_sf"/>
</dbReference>
<evidence type="ECO:0000259" key="10">
    <source>
        <dbReference type="Pfam" id="PF17919"/>
    </source>
</evidence>
<gene>
    <name evidence="11" type="ORF">SLEP1_g51635</name>
</gene>
<feature type="domain" description="Reverse transcriptase/retrotransposon-derived protein RNase H-like" evidence="10">
    <location>
        <begin position="1115"/>
        <end position="1200"/>
    </location>
</feature>
<evidence type="ECO:0000259" key="9">
    <source>
        <dbReference type="Pfam" id="PF03732"/>
    </source>
</evidence>
<feature type="domain" description="Retrotransposon gag" evidence="9">
    <location>
        <begin position="262"/>
        <end position="353"/>
    </location>
</feature>
<evidence type="ECO:0000313" key="11">
    <source>
        <dbReference type="EMBL" id="GKV44451.1"/>
    </source>
</evidence>
<dbReference type="CDD" id="cd01647">
    <property type="entry name" value="RT_LTR"/>
    <property type="match status" value="1"/>
</dbReference>
<evidence type="ECO:0008006" key="13">
    <source>
        <dbReference type="Google" id="ProtNLM"/>
    </source>
</evidence>
<accession>A0AAV5M3T5</accession>
<dbReference type="Proteomes" id="UP001054252">
    <property type="component" value="Unassembled WGS sequence"/>
</dbReference>
<evidence type="ECO:0000256" key="1">
    <source>
        <dbReference type="ARBA" id="ARBA00022679"/>
    </source>
</evidence>
<sequence length="1288" mass="146029">MVRTFTGGRPPRNEVDEQEDIQLPEPGLNDFRPMPRNLFVGGAEQDHLSETDDERTPTGYATQPEQFQVPAGTRQRPSGPHNTQHERPERSTEPAQTTELEERTRVLEMAMGKILARLIPDDPLIPLLNRDAQPAAVVATRNSPALSNIVVPTRPRGSGKLNIEPSSSKYSEELMRKNADLERQLRDVQRSIDELKSPRSHQQTLDLDSAPLNLSITGEPYQEGFKIPHLETYDGSGDPDEHLHTYQAIMRIQNANDAMMCKVFPATLKSTARRWYHKLPRHSIDSYSQLAKLFSNKFASQREIKRTATELMQVHQKEGESLRDYMQRFNKATLDIDNIPDTICLSALLHGLKRGRFLDDLLENPPKTWNEVNDRREEKKKQKVNEQWGKPAKFPKYASYIPLTLPRSQILAQIQHWVRRPPPPVHDSPRADKSKHCDYHRVYGHNTEDCQHLKDELEFLARTGKLEGYVQKPHTQQPAQNHFVQGYNRPQVQRYQLGNTQGMYQDGQYPSEQGRAYRGRQFNRRGQGQGPAPQNQKDRRGIGCSAIPPPSGTINMISGGMHSEGQSARARKAYARQVMTVKKNRPLKRPFEEAEWENTPITFSPTDYKRADGEPDVMMPHADPFVATVHIGNHNVNKVFIDTGSSPDILYWSCFQKMQLNPSSLQKHEGPIYGFDNQPVPVEGVITLPIYVGSEPRFRMASVTFLVVKMESAFNAILGRATLCELKAVISQPHLCMKFPTPQGVGVLKGNQKMARACYQDTFKKVELAVAPRDSENSRPAQPGQQTMSISDIEHRPEGVEQKAEPVEPVETVPLNPDVPERTVKIGTKLIEEERAELLEFLRVNQDVFAWTTNEMPGIPAELTVHKLSTDPTRRPVIQKRRLFGPEKQAAIDEEIQKLLQAGFIRKVEYSEWVSNPVLVKKPNGKWRMCIDFTNLNDACPKDPHPLPNVEKLVERAAGHERMSFLDASSGYHQVQLLLNDQEKTAFYAGDAIYCYVMMPFGLKNAGATYQKLDHIGDLEETFQNLRRAQMKLNPLKCTFAVESGKFLGYVVSKKGVEVNPEKVQAVQHMESPKTIKDVQRLTGRVAALHRFIARSAERCLPFFKALREPKNFQWTDECQQAFDELKQYLASAPMLSKPVDGECLYLYLGVAEEAVSSVLLREENKNQKPICYVSKVLQGAERNYPLAEKAAFALVYTARNKLPLRFVLIKNLRSSRNLPVTHINPYGLAASARSLYASSFRRDRPCAPAQLADQPSSPYLTTRLLVPALQEVGMRPPWFHAAQLGRP</sequence>
<dbReference type="Gene3D" id="2.40.70.10">
    <property type="entry name" value="Acid Proteases"/>
    <property type="match status" value="1"/>
</dbReference>
<evidence type="ECO:0000259" key="8">
    <source>
        <dbReference type="Pfam" id="PF00078"/>
    </source>
</evidence>
<comment type="caution">
    <text evidence="11">The sequence shown here is derived from an EMBL/GenBank/DDBJ whole genome shotgun (WGS) entry which is preliminary data.</text>
</comment>
<dbReference type="Pfam" id="PF03732">
    <property type="entry name" value="Retrotrans_gag"/>
    <property type="match status" value="1"/>
</dbReference>
<dbReference type="Pfam" id="PF17919">
    <property type="entry name" value="RT_RNaseH_2"/>
    <property type="match status" value="1"/>
</dbReference>
<evidence type="ECO:0000256" key="7">
    <source>
        <dbReference type="SAM" id="MobiDB-lite"/>
    </source>
</evidence>
<dbReference type="PANTHER" id="PTHR37984:SF5">
    <property type="entry name" value="PROTEIN NYNRIN-LIKE"/>
    <property type="match status" value="1"/>
</dbReference>
<keyword evidence="3" id="KW-0540">Nuclease</keyword>
<keyword evidence="4" id="KW-0255">Endonuclease</keyword>
<dbReference type="SUPFAM" id="SSF56672">
    <property type="entry name" value="DNA/RNA polymerases"/>
    <property type="match status" value="1"/>
</dbReference>
<keyword evidence="12" id="KW-1185">Reference proteome</keyword>
<feature type="compositionally biased region" description="Basic and acidic residues" evidence="7">
    <location>
        <begin position="44"/>
        <end position="56"/>
    </location>
</feature>
<feature type="domain" description="Reverse transcriptase" evidence="8">
    <location>
        <begin position="920"/>
        <end position="1012"/>
    </location>
</feature>
<feature type="region of interest" description="Disordered" evidence="7">
    <location>
        <begin position="1"/>
        <end position="100"/>
    </location>
</feature>
<keyword evidence="2" id="KW-0548">Nucleotidyltransferase</keyword>
<evidence type="ECO:0000313" key="12">
    <source>
        <dbReference type="Proteomes" id="UP001054252"/>
    </source>
</evidence>
<proteinExistence type="predicted"/>
<feature type="region of interest" description="Disordered" evidence="7">
    <location>
        <begin position="798"/>
        <end position="818"/>
    </location>
</feature>
<feature type="coiled-coil region" evidence="6">
    <location>
        <begin position="171"/>
        <end position="198"/>
    </location>
</feature>
<keyword evidence="5" id="KW-0511">Multifunctional enzyme</keyword>
<dbReference type="InterPro" id="IPR041577">
    <property type="entry name" value="RT_RNaseH_2"/>
</dbReference>
<protein>
    <recommendedName>
        <fullName evidence="13">Retrotransposon gag domain-containing protein</fullName>
    </recommendedName>
</protein>
<dbReference type="InterPro" id="IPR005162">
    <property type="entry name" value="Retrotrans_gag_dom"/>
</dbReference>
<keyword evidence="1" id="KW-0808">Transferase</keyword>
<dbReference type="InterPro" id="IPR000477">
    <property type="entry name" value="RT_dom"/>
</dbReference>
<keyword evidence="4" id="KW-0378">Hydrolase</keyword>
<dbReference type="CDD" id="cd00303">
    <property type="entry name" value="retropepsin_like"/>
    <property type="match status" value="1"/>
</dbReference>
<evidence type="ECO:0000256" key="2">
    <source>
        <dbReference type="ARBA" id="ARBA00022695"/>
    </source>
</evidence>
<name>A0AAV5M3T5_9ROSI</name>
<feature type="compositionally biased region" description="Polar residues" evidence="7">
    <location>
        <begin position="778"/>
        <end position="790"/>
    </location>
</feature>
<dbReference type="GO" id="GO:0016779">
    <property type="term" value="F:nucleotidyltransferase activity"/>
    <property type="evidence" value="ECO:0007669"/>
    <property type="project" value="UniProtKB-KW"/>
</dbReference>
<dbReference type="Pfam" id="PF00078">
    <property type="entry name" value="RVT_1"/>
    <property type="match status" value="1"/>
</dbReference>
<keyword evidence="6" id="KW-0175">Coiled coil</keyword>
<feature type="compositionally biased region" description="Basic and acidic residues" evidence="7">
    <location>
        <begin position="83"/>
        <end position="92"/>
    </location>
</feature>
<dbReference type="GO" id="GO:0004519">
    <property type="term" value="F:endonuclease activity"/>
    <property type="evidence" value="ECO:0007669"/>
    <property type="project" value="UniProtKB-KW"/>
</dbReference>
<feature type="region of interest" description="Disordered" evidence="7">
    <location>
        <begin position="522"/>
        <end position="548"/>
    </location>
</feature>
<dbReference type="Gene3D" id="3.10.10.10">
    <property type="entry name" value="HIV Type 1 Reverse Transcriptase, subunit A, domain 1"/>
    <property type="match status" value="1"/>
</dbReference>
<feature type="region of interest" description="Disordered" evidence="7">
    <location>
        <begin position="771"/>
        <end position="790"/>
    </location>
</feature>
<dbReference type="InterPro" id="IPR050951">
    <property type="entry name" value="Retrovirus_Pol_polyprotein"/>
</dbReference>
<dbReference type="PANTHER" id="PTHR37984">
    <property type="entry name" value="PROTEIN CBG26694"/>
    <property type="match status" value="1"/>
</dbReference>
<dbReference type="EMBL" id="BPVZ01000181">
    <property type="protein sequence ID" value="GKV44451.1"/>
    <property type="molecule type" value="Genomic_DNA"/>
</dbReference>
<evidence type="ECO:0000256" key="3">
    <source>
        <dbReference type="ARBA" id="ARBA00022722"/>
    </source>
</evidence>